<proteinExistence type="predicted"/>
<dbReference type="PANTHER" id="PTHR46354:SF2">
    <property type="entry name" value="PROTEIN DOG1-LIKE 4"/>
    <property type="match status" value="1"/>
</dbReference>
<dbReference type="Proteomes" id="UP000504604">
    <property type="component" value="Linkage group LG8"/>
</dbReference>
<evidence type="ECO:0000259" key="1">
    <source>
        <dbReference type="PROSITE" id="PS51806"/>
    </source>
</evidence>
<dbReference type="OrthoDB" id="1895294at2759"/>
<dbReference type="PROSITE" id="PS51806">
    <property type="entry name" value="DOG1"/>
    <property type="match status" value="1"/>
</dbReference>
<dbReference type="PANTHER" id="PTHR46354">
    <property type="entry name" value="DOG1 DOMAIN-CONTAINING PROTEIN"/>
    <property type="match status" value="1"/>
</dbReference>
<sequence length="329" mass="37598">MHLHCTAQATHFPISILRVLTPHFTSGHSLPLTPHLLNKFSHTLSLPPLNTPLLRYILKATHLPNFFSSLHYSIIRRRKMKTQVEEKFSDFYAKWMDQLEHLLQLLLVVSRDGHSQEAGYQSMVNKLTAHHKEYYTFKWASAHEDVLAFFAPVWMSPLENAYLWVTGWKPSTVFRLVESLRGVQPEGGMKLSGLTEEQVKKIEALRVKIKVEEERVEREMERQQVGMADRKMVELATLERQAKKNGGAATVAQVDGLVEVALKGLLAGLEKVMKMADCVRLKTLKGMLDILNPMQCVDFLAAASMLQIQIRKWGKKREEKSVLITVKTM</sequence>
<dbReference type="GO" id="GO:0006351">
    <property type="term" value="P:DNA-templated transcription"/>
    <property type="evidence" value="ECO:0007669"/>
    <property type="project" value="InterPro"/>
</dbReference>
<dbReference type="GO" id="GO:0043565">
    <property type="term" value="F:sequence-specific DNA binding"/>
    <property type="evidence" value="ECO:0007669"/>
    <property type="project" value="InterPro"/>
</dbReference>
<dbReference type="InterPro" id="IPR051886">
    <property type="entry name" value="Seed_Dev/Stress_Resp_Reg"/>
</dbReference>
<name>A0A6I9TKP9_SESIN</name>
<dbReference type="Pfam" id="PF14144">
    <property type="entry name" value="DOG1"/>
    <property type="match status" value="1"/>
</dbReference>
<dbReference type="GeneID" id="105167849"/>
<keyword evidence="2" id="KW-1185">Reference proteome</keyword>
<dbReference type="InterPro" id="IPR025422">
    <property type="entry name" value="TGA_domain"/>
</dbReference>
<gene>
    <name evidence="3" type="primary">LOC105167849</name>
</gene>
<feature type="domain" description="DOG1" evidence="1">
    <location>
        <begin position="85"/>
        <end position="320"/>
    </location>
</feature>
<dbReference type="InParanoid" id="A0A6I9TKP9"/>
<reference evidence="3" key="1">
    <citation type="submission" date="2025-08" db="UniProtKB">
        <authorList>
            <consortium name="RefSeq"/>
        </authorList>
    </citation>
    <scope>IDENTIFICATION</scope>
</reference>
<organism evidence="2 3">
    <name type="scientific">Sesamum indicum</name>
    <name type="common">Oriental sesame</name>
    <name type="synonym">Sesamum orientale</name>
    <dbReference type="NCBI Taxonomy" id="4182"/>
    <lineage>
        <taxon>Eukaryota</taxon>
        <taxon>Viridiplantae</taxon>
        <taxon>Streptophyta</taxon>
        <taxon>Embryophyta</taxon>
        <taxon>Tracheophyta</taxon>
        <taxon>Spermatophyta</taxon>
        <taxon>Magnoliopsida</taxon>
        <taxon>eudicotyledons</taxon>
        <taxon>Gunneridae</taxon>
        <taxon>Pentapetalae</taxon>
        <taxon>asterids</taxon>
        <taxon>lamiids</taxon>
        <taxon>Lamiales</taxon>
        <taxon>Pedaliaceae</taxon>
        <taxon>Sesamum</taxon>
    </lineage>
</organism>
<dbReference type="KEGG" id="sind:105167849"/>
<evidence type="ECO:0000313" key="2">
    <source>
        <dbReference type="Proteomes" id="UP000504604"/>
    </source>
</evidence>
<protein>
    <submittedName>
        <fullName evidence="3">Protein DOG1-like 4</fullName>
    </submittedName>
</protein>
<evidence type="ECO:0000313" key="3">
    <source>
        <dbReference type="RefSeq" id="XP_011085984.1"/>
    </source>
</evidence>
<dbReference type="AlphaFoldDB" id="A0A6I9TKP9"/>
<accession>A0A6I9TKP9</accession>
<dbReference type="RefSeq" id="XP_011085984.1">
    <property type="nucleotide sequence ID" value="XM_011087682.2"/>
</dbReference>